<keyword evidence="3" id="KW-1185">Reference proteome</keyword>
<keyword evidence="1" id="KW-0732">Signal</keyword>
<protein>
    <recommendedName>
        <fullName evidence="4">27 kDa hemolymph protein</fullName>
    </recommendedName>
</protein>
<dbReference type="EMBL" id="CAXLJM020000040">
    <property type="protein sequence ID" value="CAL8108915.1"/>
    <property type="molecule type" value="Genomic_DNA"/>
</dbReference>
<dbReference type="PANTHER" id="PTHR20997:SF2">
    <property type="entry name" value="EG:BACR42I17.2 PROTEIN-RELATED"/>
    <property type="match status" value="1"/>
</dbReference>
<reference evidence="2 3" key="1">
    <citation type="submission" date="2024-08" db="EMBL/GenBank/DDBJ databases">
        <authorList>
            <person name="Cucini C."/>
            <person name="Frati F."/>
        </authorList>
    </citation>
    <scope>NUCLEOTIDE SEQUENCE [LARGE SCALE GENOMIC DNA]</scope>
</reference>
<dbReference type="PANTHER" id="PTHR20997">
    <property type="entry name" value="EG:BACR42I17.2 PROTEIN-RELATED"/>
    <property type="match status" value="1"/>
</dbReference>
<gene>
    <name evidence="2" type="ORF">ODALV1_LOCUS13133</name>
</gene>
<dbReference type="Pfam" id="PF07165">
    <property type="entry name" value="DUF1397"/>
    <property type="match status" value="1"/>
</dbReference>
<proteinExistence type="predicted"/>
<feature type="signal peptide" evidence="1">
    <location>
        <begin position="1"/>
        <end position="26"/>
    </location>
</feature>
<evidence type="ECO:0000256" key="1">
    <source>
        <dbReference type="SAM" id="SignalP"/>
    </source>
</evidence>
<dbReference type="Proteomes" id="UP001642540">
    <property type="component" value="Unassembled WGS sequence"/>
</dbReference>
<evidence type="ECO:0008006" key="4">
    <source>
        <dbReference type="Google" id="ProtNLM"/>
    </source>
</evidence>
<feature type="chain" id="PRO_5046846382" description="27 kDa hemolymph protein" evidence="1">
    <location>
        <begin position="27"/>
        <end position="299"/>
    </location>
</feature>
<evidence type="ECO:0000313" key="3">
    <source>
        <dbReference type="Proteomes" id="UP001642540"/>
    </source>
</evidence>
<accession>A0ABP1QMY9</accession>
<name>A0ABP1QMY9_9HEXA</name>
<organism evidence="2 3">
    <name type="scientific">Orchesella dallaii</name>
    <dbReference type="NCBI Taxonomy" id="48710"/>
    <lineage>
        <taxon>Eukaryota</taxon>
        <taxon>Metazoa</taxon>
        <taxon>Ecdysozoa</taxon>
        <taxon>Arthropoda</taxon>
        <taxon>Hexapoda</taxon>
        <taxon>Collembola</taxon>
        <taxon>Entomobryomorpha</taxon>
        <taxon>Entomobryoidea</taxon>
        <taxon>Orchesellidae</taxon>
        <taxon>Orchesellinae</taxon>
        <taxon>Orchesella</taxon>
    </lineage>
</organism>
<dbReference type="InterPro" id="IPR009832">
    <property type="entry name" value="DUF1397"/>
</dbReference>
<evidence type="ECO:0000313" key="2">
    <source>
        <dbReference type="EMBL" id="CAL8108915.1"/>
    </source>
</evidence>
<comment type="caution">
    <text evidence="2">The sequence shown here is derived from an EMBL/GenBank/DDBJ whole genome shotgun (WGS) entry which is preliminary data.</text>
</comment>
<sequence>MIQGGSHFRKVLTVLTVTYLLHVNAATDNQRVISEIDKVETMIKTLKTPPELIDAVLKQVETHCKKNRTIDQSYLNNASKCMEGHLNITKIADDMRAAVPEGKMDTVFRDMCIKWPKVKGCLSEFFTIIDECWNKGDKVSKFVDEVVRFYCGDDNNGERIAIFFAEGGIDCVEKHGDDVKRCIEEKQDFEVNEESLQDLNAENLNELVSKVPKKDDICESIQQAQECTSVGLRKCKDPTPENLMTSMLMQVGKGLECKIAESKKQISGVTATSAVGNHAAAAVTIKSVLLSAVIGILAF</sequence>